<reference evidence="4" key="1">
    <citation type="submission" date="2019-08" db="EMBL/GenBank/DDBJ databases">
        <authorList>
            <person name="Zheng X."/>
        </authorList>
    </citation>
    <scope>NUCLEOTIDE SEQUENCE [LARGE SCALE GENOMIC DNA]</scope>
    <source>
        <strain evidence="4">FJAT-25496</strain>
    </source>
</reference>
<dbReference type="InterPro" id="IPR043128">
    <property type="entry name" value="Rev_trsase/Diguanyl_cyclase"/>
</dbReference>
<dbReference type="AlphaFoldDB" id="A0A5B8Z789"/>
<dbReference type="Gene3D" id="3.30.70.270">
    <property type="match status" value="1"/>
</dbReference>
<dbReference type="FunFam" id="3.30.70.270:FF:000001">
    <property type="entry name" value="Diguanylate cyclase domain protein"/>
    <property type="match status" value="1"/>
</dbReference>
<feature type="transmembrane region" description="Helical" evidence="1">
    <location>
        <begin position="12"/>
        <end position="29"/>
    </location>
</feature>
<keyword evidence="4" id="KW-1185">Reference proteome</keyword>
<organism evidence="3 4">
    <name type="scientific">Cytobacillus dafuensis</name>
    <name type="common">Bacillus dafuensis</name>
    <dbReference type="NCBI Taxonomy" id="1742359"/>
    <lineage>
        <taxon>Bacteria</taxon>
        <taxon>Bacillati</taxon>
        <taxon>Bacillota</taxon>
        <taxon>Bacilli</taxon>
        <taxon>Bacillales</taxon>
        <taxon>Bacillaceae</taxon>
        <taxon>Cytobacillus</taxon>
    </lineage>
</organism>
<dbReference type="GO" id="GO:0052621">
    <property type="term" value="F:diguanylate cyclase activity"/>
    <property type="evidence" value="ECO:0007669"/>
    <property type="project" value="TreeGrafter"/>
</dbReference>
<dbReference type="Pfam" id="PF13185">
    <property type="entry name" value="GAF_2"/>
    <property type="match status" value="1"/>
</dbReference>
<feature type="transmembrane region" description="Helical" evidence="1">
    <location>
        <begin position="179"/>
        <end position="199"/>
    </location>
</feature>
<dbReference type="KEGG" id="bda:FSZ17_16960"/>
<evidence type="ECO:0000259" key="2">
    <source>
        <dbReference type="PROSITE" id="PS50887"/>
    </source>
</evidence>
<dbReference type="Gene3D" id="3.30.450.40">
    <property type="match status" value="1"/>
</dbReference>
<gene>
    <name evidence="3" type="ORF">FSZ17_16960</name>
</gene>
<dbReference type="EMBL" id="CP042593">
    <property type="protein sequence ID" value="QED48807.1"/>
    <property type="molecule type" value="Genomic_DNA"/>
</dbReference>
<dbReference type="PANTHER" id="PTHR45138:SF9">
    <property type="entry name" value="DIGUANYLATE CYCLASE DGCM-RELATED"/>
    <property type="match status" value="1"/>
</dbReference>
<dbReference type="InterPro" id="IPR050469">
    <property type="entry name" value="Diguanylate_Cyclase"/>
</dbReference>
<keyword evidence="1" id="KW-0812">Transmembrane</keyword>
<dbReference type="SMART" id="SM00267">
    <property type="entry name" value="GGDEF"/>
    <property type="match status" value="1"/>
</dbReference>
<dbReference type="NCBIfam" id="TIGR00254">
    <property type="entry name" value="GGDEF"/>
    <property type="match status" value="1"/>
</dbReference>
<dbReference type="Pfam" id="PF00990">
    <property type="entry name" value="GGDEF"/>
    <property type="match status" value="1"/>
</dbReference>
<evidence type="ECO:0000313" key="4">
    <source>
        <dbReference type="Proteomes" id="UP000321555"/>
    </source>
</evidence>
<sequence length="571" mass="65332">MVSSNKKKLIWALWLLVFPTGLWLTYRMYPPQISFDIVDILLFLCLAFFVAATPMVINGAPIFLLQWVSWAVFLTFGLFIELVIAQLTLAVLFIRIRLSKEQFYRIPLNSIMFFLVSLLSGGIFYYIVGDTGASFYEEGLSLWLYVIYPVLSYFFNHLFIAVINYSIYKGKREVFGKDFVWETITTFMSLPIGLVLYILHKEVGFLAVIFVSVPFASLSITLNLYSASKNINELLQKATDIGHQLAERLNMDEVLDLFIQKLTEMLPVDYAYILDIVDNEELHLIRQVEKGERKSFNIQPLKKSEGISGQVWEQKKSALYSSEKEWKHIVKGYMPENVESVLSVPIVRNSQVTGVLLLASTQKRSYKKSQLMIVDILCSHFAIAIENARNYEKTKALSERCALTSLYNYRYFENVLFSEFESLKNQEKESLSLIILDIDHFKSINDTYGHQSGNEILRQLATELMSIIDHTGTVARYGGEEFVILLPNIEKEEALTTAELIRRLIANHLFTLDQHIGPKELTRQVQITVSIGVATALQDADNPLTLIRHADRALYVGAKRAGRNRVAEYVK</sequence>
<protein>
    <submittedName>
        <fullName evidence="3">Sensor domain-containing diguanylate cyclase</fullName>
    </submittedName>
</protein>
<dbReference type="PANTHER" id="PTHR45138">
    <property type="entry name" value="REGULATORY COMPONENTS OF SENSORY TRANSDUCTION SYSTEM"/>
    <property type="match status" value="1"/>
</dbReference>
<dbReference type="Proteomes" id="UP000321555">
    <property type="component" value="Chromosome"/>
</dbReference>
<dbReference type="InterPro" id="IPR029787">
    <property type="entry name" value="Nucleotide_cyclase"/>
</dbReference>
<feature type="transmembrane region" description="Helical" evidence="1">
    <location>
        <begin position="205"/>
        <end position="225"/>
    </location>
</feature>
<dbReference type="SUPFAM" id="SSF55781">
    <property type="entry name" value="GAF domain-like"/>
    <property type="match status" value="1"/>
</dbReference>
<dbReference type="SMART" id="SM00065">
    <property type="entry name" value="GAF"/>
    <property type="match status" value="1"/>
</dbReference>
<dbReference type="PROSITE" id="PS50887">
    <property type="entry name" value="GGDEF"/>
    <property type="match status" value="1"/>
</dbReference>
<proteinExistence type="predicted"/>
<evidence type="ECO:0000313" key="3">
    <source>
        <dbReference type="EMBL" id="QED48807.1"/>
    </source>
</evidence>
<dbReference type="SUPFAM" id="SSF55073">
    <property type="entry name" value="Nucleotide cyclase"/>
    <property type="match status" value="1"/>
</dbReference>
<evidence type="ECO:0000256" key="1">
    <source>
        <dbReference type="SAM" id="Phobius"/>
    </source>
</evidence>
<feature type="domain" description="GGDEF" evidence="2">
    <location>
        <begin position="429"/>
        <end position="571"/>
    </location>
</feature>
<keyword evidence="1" id="KW-1133">Transmembrane helix</keyword>
<feature type="transmembrane region" description="Helical" evidence="1">
    <location>
        <begin position="41"/>
        <end position="64"/>
    </location>
</feature>
<feature type="transmembrane region" description="Helical" evidence="1">
    <location>
        <begin position="70"/>
        <end position="94"/>
    </location>
</feature>
<dbReference type="InterPro" id="IPR000160">
    <property type="entry name" value="GGDEF_dom"/>
</dbReference>
<dbReference type="InterPro" id="IPR029016">
    <property type="entry name" value="GAF-like_dom_sf"/>
</dbReference>
<dbReference type="STRING" id="1742359.GCA_001439625_02562"/>
<dbReference type="InterPro" id="IPR003018">
    <property type="entry name" value="GAF"/>
</dbReference>
<dbReference type="CDD" id="cd01949">
    <property type="entry name" value="GGDEF"/>
    <property type="match status" value="1"/>
</dbReference>
<name>A0A5B8Z789_CYTDA</name>
<feature type="transmembrane region" description="Helical" evidence="1">
    <location>
        <begin position="106"/>
        <end position="128"/>
    </location>
</feature>
<feature type="transmembrane region" description="Helical" evidence="1">
    <location>
        <begin position="140"/>
        <end position="167"/>
    </location>
</feature>
<keyword evidence="1" id="KW-0472">Membrane</keyword>
<dbReference type="OrthoDB" id="9759607at2"/>
<dbReference type="RefSeq" id="WP_082625247.1">
    <property type="nucleotide sequence ID" value="NZ_CP042593.1"/>
</dbReference>
<accession>A0A5B8Z789</accession>